<dbReference type="RefSeq" id="WP_154739971.1">
    <property type="nucleotide sequence ID" value="NZ_WMBQ01000002.1"/>
</dbReference>
<dbReference type="AlphaFoldDB" id="A0A6I3KNY5"/>
<accession>A0A6I3KNY5</accession>
<reference evidence="1 2" key="1">
    <citation type="submission" date="2019-11" db="EMBL/GenBank/DDBJ databases">
        <title>Identification of a novel strain.</title>
        <authorList>
            <person name="Xu Q."/>
            <person name="Wang G."/>
        </authorList>
    </citation>
    <scope>NUCLEOTIDE SEQUENCE [LARGE SCALE GENOMIC DNA]</scope>
    <source>
        <strain evidence="2">xq</strain>
    </source>
</reference>
<name>A0A6I3KNY5_9HYPH</name>
<comment type="caution">
    <text evidence="1">The sequence shown here is derived from an EMBL/GenBank/DDBJ whole genome shotgun (WGS) entry which is preliminary data.</text>
</comment>
<dbReference type="Proteomes" id="UP000440694">
    <property type="component" value="Unassembled WGS sequence"/>
</dbReference>
<organism evidence="1 2">
    <name type="scientific">Hyphomicrobium album</name>
    <dbReference type="NCBI Taxonomy" id="2665159"/>
    <lineage>
        <taxon>Bacteria</taxon>
        <taxon>Pseudomonadati</taxon>
        <taxon>Pseudomonadota</taxon>
        <taxon>Alphaproteobacteria</taxon>
        <taxon>Hyphomicrobiales</taxon>
        <taxon>Hyphomicrobiaceae</taxon>
        <taxon>Hyphomicrobium</taxon>
    </lineage>
</organism>
<proteinExistence type="predicted"/>
<dbReference type="EMBL" id="WMBQ01000002">
    <property type="protein sequence ID" value="MTD95426.1"/>
    <property type="molecule type" value="Genomic_DNA"/>
</dbReference>
<evidence type="ECO:0000313" key="2">
    <source>
        <dbReference type="Proteomes" id="UP000440694"/>
    </source>
</evidence>
<protein>
    <submittedName>
        <fullName evidence="1">Uncharacterized protein</fullName>
    </submittedName>
</protein>
<gene>
    <name evidence="1" type="ORF">GIW81_13890</name>
</gene>
<evidence type="ECO:0000313" key="1">
    <source>
        <dbReference type="EMBL" id="MTD95426.1"/>
    </source>
</evidence>
<sequence>MSRRELEVGSFVHLLGLESGLLAPEATYRIEQLLTLGDGATLYKVRHENEPFDRVVSERELGRT</sequence>
<keyword evidence="2" id="KW-1185">Reference proteome</keyword>